<feature type="region of interest" description="Disordered" evidence="1">
    <location>
        <begin position="79"/>
        <end position="109"/>
    </location>
</feature>
<evidence type="ECO:0000256" key="1">
    <source>
        <dbReference type="SAM" id="MobiDB-lite"/>
    </source>
</evidence>
<name>A0A428SGU5_9HYPO</name>
<comment type="caution">
    <text evidence="3">The sequence shown here is derived from an EMBL/GenBank/DDBJ whole genome shotgun (WGS) entry which is preliminary data.</text>
</comment>
<dbReference type="Proteomes" id="UP000287144">
    <property type="component" value="Unassembled WGS sequence"/>
</dbReference>
<reference evidence="3 4" key="1">
    <citation type="submission" date="2017-06" db="EMBL/GenBank/DDBJ databases">
        <title>Comparative genomic analysis of Ambrosia Fusariam Clade fungi.</title>
        <authorList>
            <person name="Stajich J.E."/>
            <person name="Carrillo J."/>
            <person name="Kijimoto T."/>
            <person name="Eskalen A."/>
            <person name="O'Donnell K."/>
            <person name="Kasson M."/>
        </authorList>
    </citation>
    <scope>NUCLEOTIDE SEQUENCE [LARGE SCALE GENOMIC DNA]</scope>
    <source>
        <strain evidence="3 4">NRRL62579</strain>
    </source>
</reference>
<protein>
    <recommendedName>
        <fullName evidence="2">Clr5 domain-containing protein</fullName>
    </recommendedName>
</protein>
<dbReference type="EMBL" id="NKCK01000251">
    <property type="protein sequence ID" value="RSL89005.1"/>
    <property type="molecule type" value="Genomic_DNA"/>
</dbReference>
<gene>
    <name evidence="3" type="ORF">CEP52_015028</name>
</gene>
<dbReference type="InterPro" id="IPR025676">
    <property type="entry name" value="Clr5_dom"/>
</dbReference>
<feature type="compositionally biased region" description="Polar residues" evidence="1">
    <location>
        <begin position="79"/>
        <end position="88"/>
    </location>
</feature>
<proteinExistence type="predicted"/>
<organism evidence="3 4">
    <name type="scientific">Fusarium oligoseptatum</name>
    <dbReference type="NCBI Taxonomy" id="2604345"/>
    <lineage>
        <taxon>Eukaryota</taxon>
        <taxon>Fungi</taxon>
        <taxon>Dikarya</taxon>
        <taxon>Ascomycota</taxon>
        <taxon>Pezizomycotina</taxon>
        <taxon>Sordariomycetes</taxon>
        <taxon>Hypocreomycetidae</taxon>
        <taxon>Hypocreales</taxon>
        <taxon>Nectriaceae</taxon>
        <taxon>Fusarium</taxon>
        <taxon>Fusarium solani species complex</taxon>
    </lineage>
</organism>
<evidence type="ECO:0000259" key="2">
    <source>
        <dbReference type="Pfam" id="PF14420"/>
    </source>
</evidence>
<sequence length="335" mass="39043">MFPAPVTPMHSVTYSKALTHAEWERLRATITHIWLHQARDLKDMVVRLRTQYGLAVTEKTCRTRLERWGLSTYKRSGTLTGRNASTQPVRRRKGRGFQNQARPEHSFGQGPAAFSLTTTGAYQSHELVLYSVDRFIYAVFRDSTPRFSHRDLIRPRFTEDYCLSWQGIADLYKSSEGYFRGGCMKKFVNGIKKAHLELRILVSLWPNASKDMQKLHYHMMVSRFWRICHVLLKLDNTWPQYEFSFVVDFLIEFLKLISWLCGENHPFLQLLSILARASKAEMHLMLRYGVERMIGVMGPALNQRQGKMVFGYWTTILYVGYPGINYDNEHISNTS</sequence>
<dbReference type="AlphaFoldDB" id="A0A428SGU5"/>
<accession>A0A428SGU5</accession>
<evidence type="ECO:0000313" key="3">
    <source>
        <dbReference type="EMBL" id="RSL89005.1"/>
    </source>
</evidence>
<feature type="domain" description="Clr5" evidence="2">
    <location>
        <begin position="21"/>
        <end position="70"/>
    </location>
</feature>
<evidence type="ECO:0000313" key="4">
    <source>
        <dbReference type="Proteomes" id="UP000287144"/>
    </source>
</evidence>
<keyword evidence="4" id="KW-1185">Reference proteome</keyword>
<dbReference type="Pfam" id="PF14420">
    <property type="entry name" value="Clr5"/>
    <property type="match status" value="1"/>
</dbReference>